<feature type="domain" description="RSE1/DDB1/CPSF1 first beta-propeller" evidence="4">
    <location>
        <begin position="212"/>
        <end position="481"/>
    </location>
</feature>
<dbReference type="Gene3D" id="2.130.10.10">
    <property type="entry name" value="YVTN repeat-like/Quinoprotein amine dehydrogenase"/>
    <property type="match status" value="3"/>
</dbReference>
<evidence type="ECO:0008006" key="7">
    <source>
        <dbReference type="Google" id="ProtNLM"/>
    </source>
</evidence>
<proteinExistence type="predicted"/>
<feature type="domain" description="RSE1/DDB1/CPSF1 C-terminal" evidence="3">
    <location>
        <begin position="940"/>
        <end position="1260"/>
    </location>
</feature>
<dbReference type="Pfam" id="PF10433">
    <property type="entry name" value="Beta-prop_RSE1_1st"/>
    <property type="match status" value="1"/>
</dbReference>
<dbReference type="InterPro" id="IPR050358">
    <property type="entry name" value="RSE1/DDB1/CFT1"/>
</dbReference>
<dbReference type="Proteomes" id="UP000030758">
    <property type="component" value="Unassembled WGS sequence"/>
</dbReference>
<dbReference type="Pfam" id="PF03178">
    <property type="entry name" value="CPSF_A"/>
    <property type="match status" value="1"/>
</dbReference>
<evidence type="ECO:0000256" key="2">
    <source>
        <dbReference type="ARBA" id="ARBA00023242"/>
    </source>
</evidence>
<dbReference type="Gene3D" id="1.10.150.910">
    <property type="match status" value="1"/>
</dbReference>
<dbReference type="SUPFAM" id="SSF50978">
    <property type="entry name" value="WD40 repeat-like"/>
    <property type="match status" value="1"/>
</dbReference>
<name>A0A085N946_9BILA</name>
<gene>
    <name evidence="6" type="ORF">M514_03169</name>
</gene>
<dbReference type="InterPro" id="IPR015943">
    <property type="entry name" value="WD40/YVTN_repeat-like_dom_sf"/>
</dbReference>
<accession>A0A085N946</accession>
<sequence>MSSPVVPIRKSYDRVSIPSLDAICNPIIIGFLHAKISNRFKKSEWTEKYAVIGRRSLILYPDMNCIGKQKGAKLFELVKVERQELKIKQKFVHSKELSIGRKRSKVDNVITLVKLRLPDEDIAKKCAAAMNYQADQAKEAKRRIEEQLANELEFPYVRNSLTLKNLRTRLMHMERELVWTARRTGTIAKNHVVNAVSFTVRLLNIGSMKRSEDKSCLAIATLKNEFLILEYADDQVRTIGKKIYGEYSTSFYSPMILIWDPTHYVFGLSFCEAKFRLIKWRRGGDNEITMNSFMISEDSVVDMTFLPCCQKPTIAMLHCDNFGRRIQTHVVDDNVQELQEGPWKKDGVEPEAVSILAIPPPELGVLVLSTESVIYLNETTGCHYVGPLNQYRAPYTSSIFVIEPRRFYMFGDVLGHIFLVTLNCMDDRCTGIDVECLFKASAPESICYLGNGLLFIGSRLGDSYLLNIMDDTNTINPECVKIIEEFSNLGPIVDMLLVDLEYQEQKQIVVCTGHPGGGSLHVVSSGICVKELFQAKLPGVLALWALSYLTENSANNLCLVSFMKHTKTLLFKEDEIDEIEIAGIEVDDRTHCAANVGDIKNNKIVQVTPGCVRLVDASSDGHLISCWEGKSDDPINMAACNSSSGQIVLAVRNKLVYLVISDDQLQEAGSSCFDSEISCLDISFAPNGSSEIACVSFWIDICVLLIHLPTMTVLKKQQLDSEFMARSVLLARLQDTLNLFVGMGDGNLIIYDVDEKNCELLNRWSVSVGRCPVSLKVFRSKIIETVQGSGVSTCKNANYIMVCSDRYSVVYANNDKLLFSSVNIRDILCISPLNSEAYEQGCVFTNGEMLSFGVLDNVQRLHVRRVPLAEFPRRIAQQVETSTYGVITVRCDDGYGSKGYLSELEMVPASEMAFQQCKAAPNAHERLSTKNDFYSYRKISSFLILDRHNFDVLYSYSFGTDEECCALTSCHLGDKKNPLYVVGTAFNIVENDCAVVVQGRLLVLEYSRQDSCKEGSLSLLCCNYVNGTPEAIIEYHRKLLVLVKENLWLYEFKADEEGAELIQLASYTSFVSLLFVKVRGDLIMCGDLQHSITILRHEDGSSEFNLVAKDYYPKWLTAIAFVNDREYLLADTFFNFCYSECSGKRPVPDGGELIKASGYFHLGEFVNCIERGWIVLQNFKALCKPLSPPMVYGTAEGSLGVVCQISAEHFKILDTLQKRIIRMLPSAGGLNHGRWRAFESCSMRHAVERFVDGDIIESFLTFPKDVVAKLFADVARQLNVDNPSFSLSGAKVLEIAEDLSKVH</sequence>
<reference evidence="6" key="1">
    <citation type="journal article" date="2014" name="Nat. Genet.">
        <title>Genome and transcriptome of the porcine whipworm Trichuris suis.</title>
        <authorList>
            <person name="Jex A.R."/>
            <person name="Nejsum P."/>
            <person name="Schwarz E.M."/>
            <person name="Hu L."/>
            <person name="Young N.D."/>
            <person name="Hall R.S."/>
            <person name="Korhonen P.K."/>
            <person name="Liao S."/>
            <person name="Thamsborg S."/>
            <person name="Xia J."/>
            <person name="Xu P."/>
            <person name="Wang S."/>
            <person name="Scheerlinck J.P."/>
            <person name="Hofmann A."/>
            <person name="Sternberg P.W."/>
            <person name="Wang J."/>
            <person name="Gasser R.B."/>
        </authorList>
    </citation>
    <scope>NUCLEOTIDE SEQUENCE [LARGE SCALE GENOMIC DNA]</scope>
    <source>
        <strain evidence="6">DCEP-RM93F</strain>
    </source>
</reference>
<evidence type="ECO:0000313" key="6">
    <source>
        <dbReference type="EMBL" id="KFD65992.1"/>
    </source>
</evidence>
<evidence type="ECO:0000259" key="5">
    <source>
        <dbReference type="Pfam" id="PF23726"/>
    </source>
</evidence>
<dbReference type="GO" id="GO:0003676">
    <property type="term" value="F:nucleic acid binding"/>
    <property type="evidence" value="ECO:0007669"/>
    <property type="project" value="InterPro"/>
</dbReference>
<dbReference type="EMBL" id="KL367529">
    <property type="protein sequence ID" value="KFD65992.1"/>
    <property type="molecule type" value="Genomic_DNA"/>
</dbReference>
<dbReference type="InterPro" id="IPR018846">
    <property type="entry name" value="Beta-prop_RSE1/DDB1/CPSF1_1st"/>
</dbReference>
<feature type="domain" description="RSE1/DDB1/CPSF1 second beta-propeller" evidence="5">
    <location>
        <begin position="531"/>
        <end position="853"/>
    </location>
</feature>
<protein>
    <recommendedName>
        <fullName evidence="7">DNA damage-binding protein 1</fullName>
    </recommendedName>
</protein>
<dbReference type="InterPro" id="IPR036322">
    <property type="entry name" value="WD40_repeat_dom_sf"/>
</dbReference>
<dbReference type="Pfam" id="PF23726">
    <property type="entry name" value="Beta-prop_RSE1_2nd"/>
    <property type="match status" value="1"/>
</dbReference>
<dbReference type="InterPro" id="IPR004871">
    <property type="entry name" value="RSE1/DDB1/CPSF1_C"/>
</dbReference>
<organism evidence="6">
    <name type="scientific">Trichuris suis</name>
    <name type="common">pig whipworm</name>
    <dbReference type="NCBI Taxonomy" id="68888"/>
    <lineage>
        <taxon>Eukaryota</taxon>
        <taxon>Metazoa</taxon>
        <taxon>Ecdysozoa</taxon>
        <taxon>Nematoda</taxon>
        <taxon>Enoplea</taxon>
        <taxon>Dorylaimia</taxon>
        <taxon>Trichinellida</taxon>
        <taxon>Trichuridae</taxon>
        <taxon>Trichuris</taxon>
    </lineage>
</organism>
<dbReference type="GO" id="GO:0005634">
    <property type="term" value="C:nucleus"/>
    <property type="evidence" value="ECO:0007669"/>
    <property type="project" value="UniProtKB-SubCell"/>
</dbReference>
<evidence type="ECO:0000259" key="3">
    <source>
        <dbReference type="Pfam" id="PF03178"/>
    </source>
</evidence>
<dbReference type="PANTHER" id="PTHR10644">
    <property type="entry name" value="DNA REPAIR/RNA PROCESSING CPSF FAMILY"/>
    <property type="match status" value="1"/>
</dbReference>
<evidence type="ECO:0000259" key="4">
    <source>
        <dbReference type="Pfam" id="PF10433"/>
    </source>
</evidence>
<keyword evidence="2" id="KW-0539">Nucleus</keyword>
<comment type="subcellular location">
    <subcellularLocation>
        <location evidence="1">Nucleus</location>
    </subcellularLocation>
</comment>
<evidence type="ECO:0000256" key="1">
    <source>
        <dbReference type="ARBA" id="ARBA00004123"/>
    </source>
</evidence>
<dbReference type="InterPro" id="IPR058543">
    <property type="entry name" value="Beta-prop_RSE1/DDB1/CPSF1_2nd"/>
</dbReference>